<dbReference type="Gene3D" id="3.40.50.1970">
    <property type="match status" value="1"/>
</dbReference>
<dbReference type="InterPro" id="IPR056798">
    <property type="entry name" value="ADH_Fe_C"/>
</dbReference>
<evidence type="ECO:0000259" key="2">
    <source>
        <dbReference type="Pfam" id="PF00465"/>
    </source>
</evidence>
<dbReference type="InterPro" id="IPR001670">
    <property type="entry name" value="ADH_Fe/GldA"/>
</dbReference>
<dbReference type="PANTHER" id="PTHR11496">
    <property type="entry name" value="ALCOHOL DEHYDROGENASE"/>
    <property type="match status" value="1"/>
</dbReference>
<dbReference type="GO" id="GO:0004022">
    <property type="term" value="F:alcohol dehydrogenase (NAD+) activity"/>
    <property type="evidence" value="ECO:0007669"/>
    <property type="project" value="TreeGrafter"/>
</dbReference>
<dbReference type="SUPFAM" id="SSF56796">
    <property type="entry name" value="Dehydroquinate synthase-like"/>
    <property type="match status" value="1"/>
</dbReference>
<accession>A0A927CIF2</accession>
<dbReference type="CDD" id="cd08182">
    <property type="entry name" value="HEPD"/>
    <property type="match status" value="1"/>
</dbReference>
<name>A0A927CIF2_9BACL</name>
<dbReference type="GO" id="GO:0017000">
    <property type="term" value="P:antibiotic biosynthetic process"/>
    <property type="evidence" value="ECO:0007669"/>
    <property type="project" value="InterPro"/>
</dbReference>
<dbReference type="EMBL" id="JACXJA010000060">
    <property type="protein sequence ID" value="MBD2866486.1"/>
    <property type="molecule type" value="Genomic_DNA"/>
</dbReference>
<protein>
    <submittedName>
        <fullName evidence="4">Phosphonoacetaldehyde reductase</fullName>
    </submittedName>
</protein>
<gene>
    <name evidence="4" type="ORF">IDH45_31400</name>
</gene>
<evidence type="ECO:0000313" key="4">
    <source>
        <dbReference type="EMBL" id="MBD2866486.1"/>
    </source>
</evidence>
<feature type="domain" description="Alcohol dehydrogenase iron-type/glycerol dehydrogenase GldA" evidence="2">
    <location>
        <begin position="10"/>
        <end position="181"/>
    </location>
</feature>
<dbReference type="Pfam" id="PF00465">
    <property type="entry name" value="Fe-ADH"/>
    <property type="match status" value="1"/>
</dbReference>
<dbReference type="GO" id="GO:0046872">
    <property type="term" value="F:metal ion binding"/>
    <property type="evidence" value="ECO:0007669"/>
    <property type="project" value="InterPro"/>
</dbReference>
<evidence type="ECO:0000256" key="1">
    <source>
        <dbReference type="ARBA" id="ARBA00023002"/>
    </source>
</evidence>
<feature type="domain" description="Fe-containing alcohol dehydrogenase-like C-terminal" evidence="3">
    <location>
        <begin position="195"/>
        <end position="379"/>
    </location>
</feature>
<dbReference type="Pfam" id="PF25137">
    <property type="entry name" value="ADH_Fe_C"/>
    <property type="match status" value="1"/>
</dbReference>
<organism evidence="4 5">
    <name type="scientific">Paenibacillus oceani</name>
    <dbReference type="NCBI Taxonomy" id="2772510"/>
    <lineage>
        <taxon>Bacteria</taxon>
        <taxon>Bacillati</taxon>
        <taxon>Bacillota</taxon>
        <taxon>Bacilli</taxon>
        <taxon>Bacillales</taxon>
        <taxon>Paenibacillaceae</taxon>
        <taxon>Paenibacillus</taxon>
    </lineage>
</organism>
<sequence>MSTFYNPVAVYCGNESVAPFLTDLTKRLAPGADRILLLTRGGGVEGSPCVASLYNWLQGYNVTSIEIQIANPDVTDIWELKNRLEGTDYQLVIAIGGGSVMDVAKVLSAFQGISLETKDVLREAVIDKSYRKQERYAPWIGIPTTSGTGSEVTSWATIWDEERGVKYSVDDPRLYACAAIILPELAASMPLKLSVSTALDALSHAVEAYWSVRTNPITRLYSLQAIERIMEALPQLKEDPASEKLREQLAYASLYAGLAFSNTRTTACHSISYPLTMLYGIEHGIATSITIGSILSLNKERLIEPYRLLKAFCADSVEDVQHIIFDIYKLYGIPTRLRDYGITAESTGEIVKRAYTKGRMDNNPIEMTEQDVHDVLQSLL</sequence>
<dbReference type="RefSeq" id="WP_190932104.1">
    <property type="nucleotide sequence ID" value="NZ_JACXJA010000060.1"/>
</dbReference>
<dbReference type="InterPro" id="IPR039697">
    <property type="entry name" value="Alcohol_dehydrogenase_Fe"/>
</dbReference>
<comment type="caution">
    <text evidence="4">The sequence shown here is derived from an EMBL/GenBank/DDBJ whole genome shotgun (WGS) entry which is preliminary data.</text>
</comment>
<evidence type="ECO:0000259" key="3">
    <source>
        <dbReference type="Pfam" id="PF25137"/>
    </source>
</evidence>
<evidence type="ECO:0000313" key="5">
    <source>
        <dbReference type="Proteomes" id="UP000639396"/>
    </source>
</evidence>
<dbReference type="Proteomes" id="UP000639396">
    <property type="component" value="Unassembled WGS sequence"/>
</dbReference>
<proteinExistence type="predicted"/>
<keyword evidence="1" id="KW-0560">Oxidoreductase</keyword>
<reference evidence="4" key="1">
    <citation type="submission" date="2020-09" db="EMBL/GenBank/DDBJ databases">
        <title>A novel bacterium of genus Paenibacillus, isolated from South China Sea.</title>
        <authorList>
            <person name="Huang H."/>
            <person name="Mo K."/>
            <person name="Hu Y."/>
        </authorList>
    </citation>
    <scope>NUCLEOTIDE SEQUENCE</scope>
    <source>
        <strain evidence="4">IB182363</strain>
    </source>
</reference>
<dbReference type="InterPro" id="IPR035873">
    <property type="entry name" value="PhpC"/>
</dbReference>
<dbReference type="Gene3D" id="1.20.1090.10">
    <property type="entry name" value="Dehydroquinate synthase-like - alpha domain"/>
    <property type="match status" value="1"/>
</dbReference>
<dbReference type="AlphaFoldDB" id="A0A927CIF2"/>
<dbReference type="PANTHER" id="PTHR11496:SF83">
    <property type="entry name" value="HYDROXYACID-OXOACID TRANSHYDROGENASE, MITOCHONDRIAL"/>
    <property type="match status" value="1"/>
</dbReference>
<keyword evidence="5" id="KW-1185">Reference proteome</keyword>